<dbReference type="InterPro" id="IPR042217">
    <property type="entry name" value="T4SS_VirB10/TrbI"/>
</dbReference>
<keyword evidence="5 6" id="KW-0472">Membrane</keyword>
<keyword evidence="4 6" id="KW-1133">Transmembrane helix</keyword>
<dbReference type="CDD" id="cd16426">
    <property type="entry name" value="VirB10_like"/>
    <property type="match status" value="1"/>
</dbReference>
<dbReference type="Pfam" id="PF03743">
    <property type="entry name" value="TrbI"/>
    <property type="match status" value="1"/>
</dbReference>
<evidence type="ECO:0000256" key="2">
    <source>
        <dbReference type="ARBA" id="ARBA00010265"/>
    </source>
</evidence>
<evidence type="ECO:0000313" key="8">
    <source>
        <dbReference type="Proteomes" id="UP000316562"/>
    </source>
</evidence>
<evidence type="ECO:0000256" key="4">
    <source>
        <dbReference type="ARBA" id="ARBA00022989"/>
    </source>
</evidence>
<gene>
    <name evidence="7" type="ORF">EVJ46_06315</name>
</gene>
<evidence type="ECO:0000256" key="3">
    <source>
        <dbReference type="ARBA" id="ARBA00022692"/>
    </source>
</evidence>
<comment type="subcellular location">
    <subcellularLocation>
        <location evidence="1">Membrane</location>
        <topology evidence="1">Single-pass membrane protein</topology>
    </subcellularLocation>
</comment>
<evidence type="ECO:0000256" key="1">
    <source>
        <dbReference type="ARBA" id="ARBA00004167"/>
    </source>
</evidence>
<dbReference type="EMBL" id="SGBC01000002">
    <property type="protein sequence ID" value="RZD16618.1"/>
    <property type="molecule type" value="Genomic_DNA"/>
</dbReference>
<keyword evidence="3 6" id="KW-0812">Transmembrane</keyword>
<accession>A0A519BH72</accession>
<evidence type="ECO:0000256" key="5">
    <source>
        <dbReference type="ARBA" id="ARBA00023136"/>
    </source>
</evidence>
<proteinExistence type="inferred from homology"/>
<evidence type="ECO:0008006" key="9">
    <source>
        <dbReference type="Google" id="ProtNLM"/>
    </source>
</evidence>
<comment type="caution">
    <text evidence="7">The sequence shown here is derived from an EMBL/GenBank/DDBJ whole genome shotgun (WGS) entry which is preliminary data.</text>
</comment>
<organism evidence="7 8">
    <name type="scientific">Acididesulfobacter guangdongensis</name>
    <dbReference type="NCBI Taxonomy" id="2597225"/>
    <lineage>
        <taxon>Bacteria</taxon>
        <taxon>Deltaproteobacteria</taxon>
        <taxon>Candidatus Acidulodesulfobacterales</taxon>
        <taxon>Candidatus Acididesulfobacter</taxon>
    </lineage>
</organism>
<evidence type="ECO:0000256" key="6">
    <source>
        <dbReference type="SAM" id="Phobius"/>
    </source>
</evidence>
<dbReference type="AlphaFoldDB" id="A0A519BH72"/>
<dbReference type="Gene3D" id="2.40.128.260">
    <property type="entry name" value="Type IV secretion system, VirB10/TraB/TrbI"/>
    <property type="match status" value="1"/>
</dbReference>
<dbReference type="GO" id="GO:0016020">
    <property type="term" value="C:membrane"/>
    <property type="evidence" value="ECO:0007669"/>
    <property type="project" value="UniProtKB-SubCell"/>
</dbReference>
<dbReference type="Proteomes" id="UP000316562">
    <property type="component" value="Unassembled WGS sequence"/>
</dbReference>
<evidence type="ECO:0000313" key="7">
    <source>
        <dbReference type="EMBL" id="RZD16618.1"/>
    </source>
</evidence>
<sequence>MIFKDKKIKELEKQLENPNLTDEDRTALEKQLATLQSEKSSHWGWIIVIVAIFLIFIFSKFIGFFVNSKKITVKKNNKKIEKPVRYNAKDFITAPTKKKHRKAAYSNLAGEINVLKNKLKNQRVTRFNPSNAAGAVSSAAGSHSISVFVNPKYLQKIKVSEGYKSPVQLANAALKYPGANGVYNPYAKTANGARTNILVPEGTVVSAYTKYKLYSYNTSVPVIAVVSAPYSFKGKVVIPAGYEFMGSVAGHTKSRLDIKFTQIINPTNGESLSVNAVAVMENGSAGITGNAHYHVIKNVLAGIGSGILGAAAMFAGGGSAVNSTGAYTYQDTLRQNVAQNEISYAQNSLNNAQQSANQVVITLPAKTPIKIMFLKPLTGK</sequence>
<reference evidence="7 8" key="1">
    <citation type="journal article" date="2019" name="ISME J.">
        <title>Insights into ecological role of a new deltaproteobacterial order Candidatus Acidulodesulfobacterales by metagenomics and metatranscriptomics.</title>
        <authorList>
            <person name="Tan S."/>
            <person name="Liu J."/>
            <person name="Fang Y."/>
            <person name="Hedlund B.P."/>
            <person name="Lian Z.H."/>
            <person name="Huang L.Y."/>
            <person name="Li J.T."/>
            <person name="Huang L.N."/>
            <person name="Li W.J."/>
            <person name="Jiang H.C."/>
            <person name="Dong H.L."/>
            <person name="Shu W.S."/>
        </authorList>
    </citation>
    <scope>NUCLEOTIDE SEQUENCE [LARGE SCALE GENOMIC DNA]</scope>
    <source>
        <strain evidence="7">AP2</strain>
    </source>
</reference>
<protein>
    <recommendedName>
        <fullName evidence="9">TrbI/VirB10 family protein</fullName>
    </recommendedName>
</protein>
<name>A0A519BH72_ACIG2</name>
<comment type="similarity">
    <text evidence="2">Belongs to the TrbI/VirB10 family.</text>
</comment>
<dbReference type="InterPro" id="IPR005498">
    <property type="entry name" value="T4SS_VirB10/TraB/TrbI"/>
</dbReference>
<feature type="transmembrane region" description="Helical" evidence="6">
    <location>
        <begin position="43"/>
        <end position="66"/>
    </location>
</feature>